<feature type="region of interest" description="Disordered" evidence="1">
    <location>
        <begin position="217"/>
        <end position="256"/>
    </location>
</feature>
<evidence type="ECO:0000259" key="2">
    <source>
        <dbReference type="Pfam" id="PF01975"/>
    </source>
</evidence>
<dbReference type="GO" id="GO:0000932">
    <property type="term" value="C:P-body"/>
    <property type="evidence" value="ECO:0007669"/>
    <property type="project" value="TreeGrafter"/>
</dbReference>
<evidence type="ECO:0000313" key="3">
    <source>
        <dbReference type="EMBL" id="ETN37597.1"/>
    </source>
</evidence>
<dbReference type="SUPFAM" id="SSF56059">
    <property type="entry name" value="Glutathione synthetase ATP-binding domain-like"/>
    <property type="match status" value="1"/>
</dbReference>
<sequence>MHILVTNDDGPPSYQSSPYVQSLVAELQAAGHQVSVILPDVQRSWIGKAHMVGQTLTPKYYRPGTLLKDDGTHSEKPFADNQEEWVLVDGTPASCAQLGLHHVFNDRGPIDLLVSGPNYGRNTTALFALSSGTLGGALEGAVNGKKSIALSYAFDSREHDLEIITEASKLSVRLIEKFARDWADDVHVYSINVPVRKGVTNNKIVYTEMIQNEWSSGSSFKEMPADESDADPNKEEHKIREQNELNGDAQPKATTRKHATYKWAPQFQDVRTAVENAGSGDGWEVLQGNVSVTPLRANFWHLPHYRGEIKLDAVERIAMRMAPRSEIRPVLNAMIDYPDSYVQSLVLQAVLKLDDLDIRPVGALHEVADKTRPLLQITAYESLDFELALEHSRTSLICAYAIRKALIRKHYLSNTVSTWLVKHPESVLSKRFKSCMHFELDFAEFLDDALVDAWDLNESMSRNESIPAISQREWWILKPGMSDGGNGIRLFSTYAELQAIFDEWEADNPESEDEEDTTLDADEDECGVNGNEGGGAMTSQLRHFIAQPYIPNPLLFREYGKRKFHIRTYVLAVGALKVYVYRQMLALFAAKPYTPPSDDARAMDLAGHLTNTCFQDDSTKETSVHQFWALQNGRSDDWQEKVFADVCETTGEIFEAAAREQMVHFQTIPNAFEIFGVDFLVDESLNVWLLELNAYPDFKQTGEGLQDTVVGGLFDEVAKVAISPFFDPDSQHLRQGTEDLPLVRDLNLGRG</sequence>
<dbReference type="Pfam" id="PF03133">
    <property type="entry name" value="TTL"/>
    <property type="match status" value="1"/>
</dbReference>
<dbReference type="HOGENOM" id="CLU_007204_0_0_1"/>
<dbReference type="InterPro" id="IPR036523">
    <property type="entry name" value="SurE-like_sf"/>
</dbReference>
<reference evidence="3 4" key="1">
    <citation type="submission" date="2013-03" db="EMBL/GenBank/DDBJ databases">
        <title>The Genome Sequence of Phialophora europaea CBS 101466.</title>
        <authorList>
            <consortium name="The Broad Institute Genomics Platform"/>
            <person name="Cuomo C."/>
            <person name="de Hoog S."/>
            <person name="Gorbushina A."/>
            <person name="Walker B."/>
            <person name="Young S.K."/>
            <person name="Zeng Q."/>
            <person name="Gargeya S."/>
            <person name="Fitzgerald M."/>
            <person name="Haas B."/>
            <person name="Abouelleil A."/>
            <person name="Allen A.W."/>
            <person name="Alvarado L."/>
            <person name="Arachchi H.M."/>
            <person name="Berlin A.M."/>
            <person name="Chapman S.B."/>
            <person name="Gainer-Dewar J."/>
            <person name="Goldberg J."/>
            <person name="Griggs A."/>
            <person name="Gujja S."/>
            <person name="Hansen M."/>
            <person name="Howarth C."/>
            <person name="Imamovic A."/>
            <person name="Ireland A."/>
            <person name="Larimer J."/>
            <person name="McCowan C."/>
            <person name="Murphy C."/>
            <person name="Pearson M."/>
            <person name="Poon T.W."/>
            <person name="Priest M."/>
            <person name="Roberts A."/>
            <person name="Saif S."/>
            <person name="Shea T."/>
            <person name="Sisk P."/>
            <person name="Sykes S."/>
            <person name="Wortman J."/>
            <person name="Nusbaum C."/>
            <person name="Birren B."/>
        </authorList>
    </citation>
    <scope>NUCLEOTIDE SEQUENCE [LARGE SCALE GENOMIC DNA]</scope>
    <source>
        <strain evidence="3 4">CBS 101466</strain>
    </source>
</reference>
<dbReference type="RefSeq" id="XP_008719766.1">
    <property type="nucleotide sequence ID" value="XM_008721544.1"/>
</dbReference>
<dbReference type="OrthoDB" id="202825at2759"/>
<dbReference type="STRING" id="1220924.W2RM88"/>
<dbReference type="PANTHER" id="PTHR47551">
    <property type="entry name" value="TUBULIN--TYROSINE LIGASE PBY1-RELATED"/>
    <property type="match status" value="1"/>
</dbReference>
<dbReference type="InterPro" id="IPR002828">
    <property type="entry name" value="SurE-like_Pase/nucleotidase"/>
</dbReference>
<dbReference type="Proteomes" id="UP000030752">
    <property type="component" value="Unassembled WGS sequence"/>
</dbReference>
<dbReference type="eggNOG" id="KOG2157">
    <property type="taxonomic scope" value="Eukaryota"/>
</dbReference>
<proteinExistence type="predicted"/>
<dbReference type="AlphaFoldDB" id="W2RM88"/>
<dbReference type="EMBL" id="KB822723">
    <property type="protein sequence ID" value="ETN37597.1"/>
    <property type="molecule type" value="Genomic_DNA"/>
</dbReference>
<keyword evidence="4" id="KW-1185">Reference proteome</keyword>
<feature type="domain" description="Survival protein SurE-like phosphatase/nucleotidase" evidence="2">
    <location>
        <begin position="3"/>
        <end position="215"/>
    </location>
</feature>
<evidence type="ECO:0000256" key="1">
    <source>
        <dbReference type="SAM" id="MobiDB-lite"/>
    </source>
</evidence>
<feature type="compositionally biased region" description="Basic and acidic residues" evidence="1">
    <location>
        <begin position="231"/>
        <end position="243"/>
    </location>
</feature>
<dbReference type="Pfam" id="PF01975">
    <property type="entry name" value="SurE"/>
    <property type="match status" value="1"/>
</dbReference>
<dbReference type="Gene3D" id="3.40.1210.10">
    <property type="entry name" value="Survival protein SurE-like phosphatase/nucleotidase"/>
    <property type="match status" value="1"/>
</dbReference>
<dbReference type="GeneID" id="19974558"/>
<dbReference type="SUPFAM" id="SSF64167">
    <property type="entry name" value="SurE-like"/>
    <property type="match status" value="1"/>
</dbReference>
<gene>
    <name evidence="3" type="ORF">HMPREF1541_07219</name>
</gene>
<dbReference type="NCBIfam" id="TIGR00087">
    <property type="entry name" value="surE"/>
    <property type="match status" value="1"/>
</dbReference>
<name>W2RM88_CYPE1</name>
<dbReference type="InterPro" id="IPR027746">
    <property type="entry name" value="TTL"/>
</dbReference>
<dbReference type="PROSITE" id="PS51221">
    <property type="entry name" value="TTL"/>
    <property type="match status" value="1"/>
</dbReference>
<dbReference type="PANTHER" id="PTHR47551:SF1">
    <property type="entry name" value="TUBULIN--TYROSINE LIGASE PBY1-RELATED"/>
    <property type="match status" value="1"/>
</dbReference>
<dbReference type="FunCoup" id="W2RM88">
    <property type="interactions" value="23"/>
</dbReference>
<dbReference type="Gene3D" id="3.30.470.20">
    <property type="entry name" value="ATP-grasp fold, B domain"/>
    <property type="match status" value="1"/>
</dbReference>
<dbReference type="GO" id="GO:0016787">
    <property type="term" value="F:hydrolase activity"/>
    <property type="evidence" value="ECO:0007669"/>
    <property type="project" value="InterPro"/>
</dbReference>
<dbReference type="InterPro" id="IPR004344">
    <property type="entry name" value="TTL/TTLL_fam"/>
</dbReference>
<evidence type="ECO:0000313" key="4">
    <source>
        <dbReference type="Proteomes" id="UP000030752"/>
    </source>
</evidence>
<dbReference type="InParanoid" id="W2RM88"/>
<protein>
    <submittedName>
        <fullName evidence="3">5'/3'-nucleotidase SurE</fullName>
    </submittedName>
</protein>
<dbReference type="VEuPathDB" id="FungiDB:HMPREF1541_07219"/>
<accession>W2RM88</accession>
<organism evidence="3 4">
    <name type="scientific">Cyphellophora europaea (strain CBS 101466)</name>
    <name type="common">Phialophora europaea</name>
    <dbReference type="NCBI Taxonomy" id="1220924"/>
    <lineage>
        <taxon>Eukaryota</taxon>
        <taxon>Fungi</taxon>
        <taxon>Dikarya</taxon>
        <taxon>Ascomycota</taxon>
        <taxon>Pezizomycotina</taxon>
        <taxon>Eurotiomycetes</taxon>
        <taxon>Chaetothyriomycetidae</taxon>
        <taxon>Chaetothyriales</taxon>
        <taxon>Cyphellophoraceae</taxon>
        <taxon>Cyphellophora</taxon>
    </lineage>
</organism>